<evidence type="ECO:0000313" key="3">
    <source>
        <dbReference type="Proteomes" id="UP000256329"/>
    </source>
</evidence>
<gene>
    <name evidence="2" type="ORF">DXX99_09725</name>
</gene>
<protein>
    <submittedName>
        <fullName evidence="2">Antitoxin</fullName>
    </submittedName>
</protein>
<name>A0A3D8P2J3_9THEO</name>
<dbReference type="Proteomes" id="UP000256329">
    <property type="component" value="Unassembled WGS sequence"/>
</dbReference>
<feature type="domain" description="HepT-like" evidence="1">
    <location>
        <begin position="57"/>
        <end position="163"/>
    </location>
</feature>
<dbReference type="AlphaFoldDB" id="A0A3D8P2J3"/>
<reference evidence="2 3" key="1">
    <citation type="submission" date="2018-08" db="EMBL/GenBank/DDBJ databases">
        <title>Form III RuBisCO-mediated autotrophy in Thermodesulfobium bacteria.</title>
        <authorList>
            <person name="Toshchakov S.V."/>
            <person name="Kublanov I.V."/>
            <person name="Frolov E."/>
            <person name="Bonch-Osmolovskaya E.A."/>
            <person name="Tourova T.P."/>
            <person name="Chernych N.A."/>
            <person name="Lebedinsky A.V."/>
        </authorList>
    </citation>
    <scope>NUCLEOTIDE SEQUENCE [LARGE SCALE GENOMIC DNA]</scope>
    <source>
        <strain evidence="2 3">SR</strain>
    </source>
</reference>
<dbReference type="OrthoDB" id="9792853at2"/>
<evidence type="ECO:0000259" key="1">
    <source>
        <dbReference type="Pfam" id="PF20797"/>
    </source>
</evidence>
<dbReference type="EMBL" id="QSLN01000022">
    <property type="protein sequence ID" value="RDV81207.1"/>
    <property type="molecule type" value="Genomic_DNA"/>
</dbReference>
<evidence type="ECO:0000313" key="2">
    <source>
        <dbReference type="EMBL" id="RDV81207.1"/>
    </source>
</evidence>
<keyword evidence="3" id="KW-1185">Reference proteome</keyword>
<comment type="caution">
    <text evidence="2">The sequence shown here is derived from an EMBL/GenBank/DDBJ whole genome shotgun (WGS) entry which is preliminary data.</text>
</comment>
<organism evidence="2 3">
    <name type="scientific">Ammonifex thiophilus</name>
    <dbReference type="NCBI Taxonomy" id="444093"/>
    <lineage>
        <taxon>Bacteria</taxon>
        <taxon>Bacillati</taxon>
        <taxon>Bacillota</taxon>
        <taxon>Clostridia</taxon>
        <taxon>Thermoanaerobacterales</taxon>
        <taxon>Thermoanaerobacteraceae</taxon>
        <taxon>Ammonifex</taxon>
    </lineage>
</organism>
<proteinExistence type="predicted"/>
<accession>A0A3D8P2J3</accession>
<dbReference type="RefSeq" id="WP_115793292.1">
    <property type="nucleotide sequence ID" value="NZ_QSLN01000022.1"/>
</dbReference>
<dbReference type="InterPro" id="IPR048769">
    <property type="entry name" value="HepT-like_dom"/>
</dbReference>
<dbReference type="Pfam" id="PF20797">
    <property type="entry name" value="HepT-like_2"/>
    <property type="match status" value="1"/>
</dbReference>
<sequence length="187" mass="21671">MTGREINVIRTRVEAELEELTVIKQRISKYLTLLERVRGRSEQASLLDVSDACLLLGAALDDFYLCVERIFKMLATEVDELLPKGESWHRDLLLQISREIPGIRPPVISQELAVELDELRRFRHLFRNIYGHSLQEERVKELALKAVSLFERIKEELSTFFERMLALSERVDYPGKPRKGPGKGPRL</sequence>